<accession>A0A1G2CG00</accession>
<dbReference type="EMBL" id="MHLA01000003">
    <property type="protein sequence ID" value="OGZ00306.1"/>
    <property type="molecule type" value="Genomic_DNA"/>
</dbReference>
<dbReference type="AlphaFoldDB" id="A0A1G2CG00"/>
<reference evidence="1 2" key="1">
    <citation type="journal article" date="2016" name="Nat. Commun.">
        <title>Thousands of microbial genomes shed light on interconnected biogeochemical processes in an aquifer system.</title>
        <authorList>
            <person name="Anantharaman K."/>
            <person name="Brown C.T."/>
            <person name="Hug L.A."/>
            <person name="Sharon I."/>
            <person name="Castelle C.J."/>
            <person name="Probst A.J."/>
            <person name="Thomas B.C."/>
            <person name="Singh A."/>
            <person name="Wilkins M.J."/>
            <person name="Karaoz U."/>
            <person name="Brodie E.L."/>
            <person name="Williams K.H."/>
            <person name="Hubbard S.S."/>
            <person name="Banfield J.F."/>
        </authorList>
    </citation>
    <scope>NUCLEOTIDE SEQUENCE [LARGE SCALE GENOMIC DNA]</scope>
</reference>
<dbReference type="PANTHER" id="PTHR41930:SF1">
    <property type="entry name" value="DEPHOSPHO-COA KINASE"/>
    <property type="match status" value="1"/>
</dbReference>
<protein>
    <recommendedName>
        <fullName evidence="3">Dephospho-CoA kinase</fullName>
    </recommendedName>
</protein>
<dbReference type="Gene3D" id="3.40.50.300">
    <property type="entry name" value="P-loop containing nucleotide triphosphate hydrolases"/>
    <property type="match status" value="1"/>
</dbReference>
<dbReference type="InterPro" id="IPR027417">
    <property type="entry name" value="P-loop_NTPase"/>
</dbReference>
<sequence>MAPTNDRKIIIGITGTLGAGKGTVVDYLVARDFRHFSVREFLVEEIKKRGLPVNRDTMVAVGNDLRREHSHGYIAEELHKQAVASGKNSVIESLRAVGEVRALRARGNFHLFAVDADPKVRYGRIALRGTETDRISFDEFLANDQREMQSDDPAKQNLSKCIEEAEPRFRFVNNDSIEELHQKVEGAIKTILV</sequence>
<evidence type="ECO:0008006" key="3">
    <source>
        <dbReference type="Google" id="ProtNLM"/>
    </source>
</evidence>
<proteinExistence type="predicted"/>
<evidence type="ECO:0000313" key="2">
    <source>
        <dbReference type="Proteomes" id="UP000178880"/>
    </source>
</evidence>
<organism evidence="1 2">
    <name type="scientific">Candidatus Liptonbacteria bacterium RIFCSPLOWO2_01_FULL_52_25</name>
    <dbReference type="NCBI Taxonomy" id="1798650"/>
    <lineage>
        <taxon>Bacteria</taxon>
        <taxon>Candidatus Liptoniibacteriota</taxon>
    </lineage>
</organism>
<dbReference type="Pfam" id="PF13238">
    <property type="entry name" value="AAA_18"/>
    <property type="match status" value="1"/>
</dbReference>
<dbReference type="SUPFAM" id="SSF52540">
    <property type="entry name" value="P-loop containing nucleoside triphosphate hydrolases"/>
    <property type="match status" value="1"/>
</dbReference>
<evidence type="ECO:0000313" key="1">
    <source>
        <dbReference type="EMBL" id="OGZ00306.1"/>
    </source>
</evidence>
<dbReference type="PANTHER" id="PTHR41930">
    <property type="entry name" value="UPF0200 PROTEIN MJ1399"/>
    <property type="match status" value="1"/>
</dbReference>
<gene>
    <name evidence="1" type="ORF">A2945_01655</name>
</gene>
<dbReference type="STRING" id="1798650.A2945_01655"/>
<name>A0A1G2CG00_9BACT</name>
<comment type="caution">
    <text evidence="1">The sequence shown here is derived from an EMBL/GenBank/DDBJ whole genome shotgun (WGS) entry which is preliminary data.</text>
</comment>
<dbReference type="Proteomes" id="UP000178880">
    <property type="component" value="Unassembled WGS sequence"/>
</dbReference>